<dbReference type="EC" id="3.6.1.41" evidence="1"/>
<sequence>MLNNISRRINYMNRTEALEIVKKQLTERRYIHTVGVMETAIELAKRFEADEKKAELAAIFHDYAKFRPKEEMKQIIIDQNMSPSLLEYNTELWHAPVGAFLVRNEVGITDKEVLDAIAYHTSGRPGMTLLEKIVYVADYIEPGRRFPGVDEVRELAKTDLNAALIQSLKNTISFLMTNHQAVYPDTMMTYNDLILGGQTHD</sequence>
<keyword evidence="2" id="KW-0479">Metal-binding</keyword>
<dbReference type="HOGENOM" id="CLU_089580_1_2_9"/>
<dbReference type="PROSITE" id="PS51831">
    <property type="entry name" value="HD"/>
    <property type="match status" value="1"/>
</dbReference>
<dbReference type="NCBIfam" id="TIGR00488">
    <property type="entry name" value="bis(5'-nucleosyl)-tetraphosphatase (symmetrical) YqeK"/>
    <property type="match status" value="1"/>
</dbReference>
<gene>
    <name evidence="8" type="ordered locus">BMD_4567</name>
</gene>
<dbReference type="InterPro" id="IPR051094">
    <property type="entry name" value="Diverse_Catalytic_Enzymes"/>
</dbReference>
<dbReference type="CDD" id="cd00077">
    <property type="entry name" value="HDc"/>
    <property type="match status" value="1"/>
</dbReference>
<dbReference type="GO" id="GO:0046872">
    <property type="term" value="F:metal ion binding"/>
    <property type="evidence" value="ECO:0007669"/>
    <property type="project" value="UniProtKB-KW"/>
</dbReference>
<comment type="catalytic activity">
    <reaction evidence="6">
        <text>P(1),P(4)-bis(5'-adenosyl) tetraphosphate + H2O = 2 ADP + 2 H(+)</text>
        <dbReference type="Rhea" id="RHEA:24252"/>
        <dbReference type="ChEBI" id="CHEBI:15377"/>
        <dbReference type="ChEBI" id="CHEBI:15378"/>
        <dbReference type="ChEBI" id="CHEBI:58141"/>
        <dbReference type="ChEBI" id="CHEBI:456216"/>
        <dbReference type="EC" id="3.6.1.41"/>
    </reaction>
</comment>
<keyword evidence="4" id="KW-0378">Hydrolase</keyword>
<keyword evidence="5" id="KW-0408">Iron</keyword>
<proteinExistence type="predicted"/>
<dbReference type="GO" id="GO:0008803">
    <property type="term" value="F:bis(5'-nucleosyl)-tetraphosphatase (symmetrical) activity"/>
    <property type="evidence" value="ECO:0007669"/>
    <property type="project" value="UniProtKB-EC"/>
</dbReference>
<evidence type="ECO:0000256" key="3">
    <source>
        <dbReference type="ARBA" id="ARBA00022741"/>
    </source>
</evidence>
<dbReference type="InterPro" id="IPR006674">
    <property type="entry name" value="HD_domain"/>
</dbReference>
<feature type="domain" description="HD" evidence="7">
    <location>
        <begin position="29"/>
        <end position="143"/>
    </location>
</feature>
<dbReference type="AlphaFoldDB" id="D5DMQ9"/>
<dbReference type="GO" id="GO:0000166">
    <property type="term" value="F:nucleotide binding"/>
    <property type="evidence" value="ECO:0007669"/>
    <property type="project" value="UniProtKB-KW"/>
</dbReference>
<dbReference type="PANTHER" id="PTHR35795">
    <property type="entry name" value="SLR1885 PROTEIN"/>
    <property type="match status" value="1"/>
</dbReference>
<evidence type="ECO:0000313" key="8">
    <source>
        <dbReference type="EMBL" id="ADF41391.1"/>
    </source>
</evidence>
<dbReference type="Proteomes" id="UP000002365">
    <property type="component" value="Chromosome"/>
</dbReference>
<evidence type="ECO:0000256" key="1">
    <source>
        <dbReference type="ARBA" id="ARBA00012506"/>
    </source>
</evidence>
<evidence type="ECO:0000259" key="7">
    <source>
        <dbReference type="PROSITE" id="PS51831"/>
    </source>
</evidence>
<dbReference type="InterPro" id="IPR005249">
    <property type="entry name" value="YqeK"/>
</dbReference>
<evidence type="ECO:0000256" key="6">
    <source>
        <dbReference type="ARBA" id="ARBA00049417"/>
    </source>
</evidence>
<protein>
    <recommendedName>
        <fullName evidence="1">bis(5'-nucleosyl)-tetraphosphatase (symmetrical)</fullName>
        <ecNumber evidence="1">3.6.1.41</ecNumber>
    </recommendedName>
</protein>
<dbReference type="KEGG" id="bmd:BMD_4567"/>
<evidence type="ECO:0000256" key="2">
    <source>
        <dbReference type="ARBA" id="ARBA00022723"/>
    </source>
</evidence>
<name>D5DMQ9_PRIM3</name>
<evidence type="ECO:0000256" key="5">
    <source>
        <dbReference type="ARBA" id="ARBA00023004"/>
    </source>
</evidence>
<evidence type="ECO:0000313" key="9">
    <source>
        <dbReference type="Proteomes" id="UP000002365"/>
    </source>
</evidence>
<dbReference type="SMART" id="SM00471">
    <property type="entry name" value="HDc"/>
    <property type="match status" value="1"/>
</dbReference>
<reference evidence="8 9" key="1">
    <citation type="journal article" date="2011" name="J. Bacteriol.">
        <title>Genome sequences of the biotechnologically important Bacillus megaterium strains QM B1551 and DSM319.</title>
        <authorList>
            <person name="Eppinger M."/>
            <person name="Bunk B."/>
            <person name="Johns M.A."/>
            <person name="Edirisinghe J.N."/>
            <person name="Kutumbaka K.K."/>
            <person name="Koenig S.S."/>
            <person name="Huot Creasy H."/>
            <person name="Rosovitz M.J."/>
            <person name="Riley D.R."/>
            <person name="Daugherty S."/>
            <person name="Martin M."/>
            <person name="Elbourne L.D."/>
            <person name="Paulsen I."/>
            <person name="Biedendieck R."/>
            <person name="Braun C."/>
            <person name="Grayburn S."/>
            <person name="Dhingra S."/>
            <person name="Lukyanchuk V."/>
            <person name="Ball B."/>
            <person name="Ul-Qamar R."/>
            <person name="Seibel J."/>
            <person name="Bremer E."/>
            <person name="Jahn D."/>
            <person name="Ravel J."/>
            <person name="Vary P.S."/>
        </authorList>
    </citation>
    <scope>NUCLEOTIDE SEQUENCE [LARGE SCALE GENOMIC DNA]</scope>
    <source>
        <strain evidence="9">DSM 319 / IMG 1521</strain>
    </source>
</reference>
<dbReference type="PANTHER" id="PTHR35795:SF1">
    <property type="entry name" value="BIS(5'-NUCLEOSYL)-TETRAPHOSPHATASE, SYMMETRICAL"/>
    <property type="match status" value="1"/>
</dbReference>
<dbReference type="Gene3D" id="1.10.3210.10">
    <property type="entry name" value="Hypothetical protein af1432"/>
    <property type="match status" value="1"/>
</dbReference>
<dbReference type="SUPFAM" id="SSF109604">
    <property type="entry name" value="HD-domain/PDEase-like"/>
    <property type="match status" value="1"/>
</dbReference>
<evidence type="ECO:0000256" key="4">
    <source>
        <dbReference type="ARBA" id="ARBA00022801"/>
    </source>
</evidence>
<organism evidence="8 9">
    <name type="scientific">Priestia megaterium (strain DSM 319 / IMG 1521)</name>
    <name type="common">Bacillus megaterium</name>
    <dbReference type="NCBI Taxonomy" id="592022"/>
    <lineage>
        <taxon>Bacteria</taxon>
        <taxon>Bacillati</taxon>
        <taxon>Bacillota</taxon>
        <taxon>Bacilli</taxon>
        <taxon>Bacillales</taxon>
        <taxon>Bacillaceae</taxon>
        <taxon>Priestia</taxon>
    </lineage>
</organism>
<dbReference type="Pfam" id="PF01966">
    <property type="entry name" value="HD"/>
    <property type="match status" value="1"/>
</dbReference>
<dbReference type="InterPro" id="IPR003607">
    <property type="entry name" value="HD/PDEase_dom"/>
</dbReference>
<accession>D5DMQ9</accession>
<dbReference type="EMBL" id="CP001982">
    <property type="protein sequence ID" value="ADF41391.1"/>
    <property type="molecule type" value="Genomic_DNA"/>
</dbReference>
<keyword evidence="3" id="KW-0547">Nucleotide-binding</keyword>